<comment type="caution">
    <text evidence="3">The sequence shown here is derived from an EMBL/GenBank/DDBJ whole genome shotgun (WGS) entry which is preliminary data.</text>
</comment>
<dbReference type="Pfam" id="PF14587">
    <property type="entry name" value="Glyco_hydr_30_2"/>
    <property type="match status" value="1"/>
</dbReference>
<gene>
    <name evidence="3" type="ORF">GCM10022210_16400</name>
</gene>
<dbReference type="Gene3D" id="2.60.40.1180">
    <property type="entry name" value="Golgi alpha-mannosidase II"/>
    <property type="match status" value="1"/>
</dbReference>
<feature type="signal peptide" evidence="1">
    <location>
        <begin position="1"/>
        <end position="28"/>
    </location>
</feature>
<feature type="chain" id="PRO_5047319300" evidence="1">
    <location>
        <begin position="29"/>
        <end position="512"/>
    </location>
</feature>
<keyword evidence="3" id="KW-0378">Hydrolase</keyword>
<dbReference type="PANTHER" id="PTHR42767:SF1">
    <property type="entry name" value="ENDO-BETA-1,6-GALACTANASE-LIKE DOMAIN-CONTAINING PROTEIN"/>
    <property type="match status" value="1"/>
</dbReference>
<dbReference type="SUPFAM" id="SSF51011">
    <property type="entry name" value="Glycosyl hydrolase domain"/>
    <property type="match status" value="1"/>
</dbReference>
<evidence type="ECO:0000259" key="2">
    <source>
        <dbReference type="Pfam" id="PF14587"/>
    </source>
</evidence>
<evidence type="ECO:0000256" key="1">
    <source>
        <dbReference type="SAM" id="SignalP"/>
    </source>
</evidence>
<dbReference type="Gene3D" id="3.20.20.80">
    <property type="entry name" value="Glycosidases"/>
    <property type="match status" value="1"/>
</dbReference>
<dbReference type="InterPro" id="IPR039743">
    <property type="entry name" value="6GAL/EXGAL"/>
</dbReference>
<proteinExistence type="predicted"/>
<dbReference type="InterPro" id="IPR039514">
    <property type="entry name" value="6GAL-like"/>
</dbReference>
<accession>A0ABP7PN80</accession>
<evidence type="ECO:0000313" key="4">
    <source>
        <dbReference type="Proteomes" id="UP001500742"/>
    </source>
</evidence>
<evidence type="ECO:0000313" key="3">
    <source>
        <dbReference type="EMBL" id="GAA3968250.1"/>
    </source>
</evidence>
<dbReference type="InterPro" id="IPR017853">
    <property type="entry name" value="GH"/>
</dbReference>
<organism evidence="3 4">
    <name type="scientific">Mucilaginibacter dorajii</name>
    <dbReference type="NCBI Taxonomy" id="692994"/>
    <lineage>
        <taxon>Bacteria</taxon>
        <taxon>Pseudomonadati</taxon>
        <taxon>Bacteroidota</taxon>
        <taxon>Sphingobacteriia</taxon>
        <taxon>Sphingobacteriales</taxon>
        <taxon>Sphingobacteriaceae</taxon>
        <taxon>Mucilaginibacter</taxon>
    </lineage>
</organism>
<reference evidence="4" key="1">
    <citation type="journal article" date="2019" name="Int. J. Syst. Evol. Microbiol.">
        <title>The Global Catalogue of Microorganisms (GCM) 10K type strain sequencing project: providing services to taxonomists for standard genome sequencing and annotation.</title>
        <authorList>
            <consortium name="The Broad Institute Genomics Platform"/>
            <consortium name="The Broad Institute Genome Sequencing Center for Infectious Disease"/>
            <person name="Wu L."/>
            <person name="Ma J."/>
        </authorList>
    </citation>
    <scope>NUCLEOTIDE SEQUENCE [LARGE SCALE GENOMIC DNA]</scope>
    <source>
        <strain evidence="4">JCM 16601</strain>
    </source>
</reference>
<dbReference type="RefSeq" id="WP_259094196.1">
    <property type="nucleotide sequence ID" value="NZ_BAAAZC010000010.1"/>
</dbReference>
<keyword evidence="1" id="KW-0732">Signal</keyword>
<dbReference type="EMBL" id="BAAAZC010000010">
    <property type="protein sequence ID" value="GAA3968250.1"/>
    <property type="molecule type" value="Genomic_DNA"/>
</dbReference>
<protein>
    <submittedName>
        <fullName evidence="3">Glycoside hydrolase family 30 protein</fullName>
    </submittedName>
</protein>
<dbReference type="Proteomes" id="UP001500742">
    <property type="component" value="Unassembled WGS sequence"/>
</dbReference>
<dbReference type="PANTHER" id="PTHR42767">
    <property type="entry name" value="ENDO-BETA-1,6-GALACTANASE"/>
    <property type="match status" value="1"/>
</dbReference>
<keyword evidence="4" id="KW-1185">Reference proteome</keyword>
<sequence>MMIKRYTKQKKVLVIIAALGLNTLVASGQIKQVTIDINLNKTHQIISNFAASDAWSCQFVGNWPDKKRGKIADLLFSLDNSADGSPKGIGLSLWRFNFGAGSAQHGGDSGIKDEWRRAESFTNNDGSYNWQNQVGQVWFLKAAKQRGVKQFLGFFNSPPVQFTLNGKAFANGGKVNIGPDKYDAFAKYIYDVVNGVQKVSKVKFDYISPINEPQWDWSDGGQEGNPYTNTQIAGVMRSINKEFVSNKLDSKILVGEAGSINYLFTTGDKPGKGNQVNDFFRQGSPNYIGDLLAVSKTIAAHSYFTTSPMSLAVKTREALADTIAAIKGLNFWQSEYCILGDNAGEIDGNHRDLGINAALYLASVIHTDLTVANASAWQWWTAISAYDYKDGLIYIDKNKTDGNFYASKMLWALGNYSRFIRPGALRVDAVSSSTGNQSLLVSAYQNGKNVTVVIINPGNENITTVFNTGKSKIQFTSSYLTSADAELKAGKITGDSNVVPGRSVITLTGVVK</sequence>
<dbReference type="GO" id="GO:0016787">
    <property type="term" value="F:hydrolase activity"/>
    <property type="evidence" value="ECO:0007669"/>
    <property type="project" value="UniProtKB-KW"/>
</dbReference>
<feature type="domain" description="Endo-beta-1,6-galactanase-like" evidence="2">
    <location>
        <begin position="33"/>
        <end position="394"/>
    </location>
</feature>
<name>A0ABP7PN80_9SPHI</name>
<dbReference type="InterPro" id="IPR013780">
    <property type="entry name" value="Glyco_hydro_b"/>
</dbReference>
<dbReference type="SUPFAM" id="SSF51445">
    <property type="entry name" value="(Trans)glycosidases"/>
    <property type="match status" value="1"/>
</dbReference>